<reference evidence="1" key="1">
    <citation type="journal article" date="2014" name="Front. Microbiol.">
        <title>High frequency of phylogenetically diverse reductive dehalogenase-homologous genes in deep subseafloor sedimentary metagenomes.</title>
        <authorList>
            <person name="Kawai M."/>
            <person name="Futagami T."/>
            <person name="Toyoda A."/>
            <person name="Takaki Y."/>
            <person name="Nishi S."/>
            <person name="Hori S."/>
            <person name="Arai W."/>
            <person name="Tsubouchi T."/>
            <person name="Morono Y."/>
            <person name="Uchiyama I."/>
            <person name="Ito T."/>
            <person name="Fujiyama A."/>
            <person name="Inagaki F."/>
            <person name="Takami H."/>
        </authorList>
    </citation>
    <scope>NUCLEOTIDE SEQUENCE</scope>
    <source>
        <strain evidence="1">Expedition CK06-06</strain>
    </source>
</reference>
<dbReference type="AlphaFoldDB" id="X1JEV4"/>
<proteinExistence type="predicted"/>
<organism evidence="1">
    <name type="scientific">marine sediment metagenome</name>
    <dbReference type="NCBI Taxonomy" id="412755"/>
    <lineage>
        <taxon>unclassified sequences</taxon>
        <taxon>metagenomes</taxon>
        <taxon>ecological metagenomes</taxon>
    </lineage>
</organism>
<protein>
    <submittedName>
        <fullName evidence="1">Uncharacterized protein</fullName>
    </submittedName>
</protein>
<accession>X1JEV4</accession>
<dbReference type="EMBL" id="BARV01002540">
    <property type="protein sequence ID" value="GAH93241.1"/>
    <property type="molecule type" value="Genomic_DNA"/>
</dbReference>
<feature type="non-terminal residue" evidence="1">
    <location>
        <position position="1"/>
    </location>
</feature>
<name>X1JEV4_9ZZZZ</name>
<comment type="caution">
    <text evidence="1">The sequence shown here is derived from an EMBL/GenBank/DDBJ whole genome shotgun (WGS) entry which is preliminary data.</text>
</comment>
<gene>
    <name evidence="1" type="ORF">S06H3_06511</name>
</gene>
<evidence type="ECO:0000313" key="1">
    <source>
        <dbReference type="EMBL" id="GAH93241.1"/>
    </source>
</evidence>
<sequence length="30" mass="3412">YVDWPAARGEVIPVMGYNFAGRFIKVDPDK</sequence>